<name>A0ABU4C4Z9_RHOGO</name>
<proteinExistence type="predicted"/>
<gene>
    <name evidence="1" type="ORF">R3Q16_33855</name>
</gene>
<sequence>MTTAPHTYLLPVAVIEESSGKICIWHIDVGPDIGLPRLSGGWVLEPDDTDTIVNLIRGRHVVLCNGTDILAREKITTAGTVDIDATVDAVIAERDDLQSRFNSHAATRKTLVSPTWPEITHPKEIAATVPRTEKIIEQTGDAFPLARGLNVLAQAWTQLEKQRLARPFLIEPAGPDARPLPLPLVVR</sequence>
<accession>A0ABU4C4Z9</accession>
<dbReference type="Proteomes" id="UP001185927">
    <property type="component" value="Unassembled WGS sequence"/>
</dbReference>
<reference evidence="1 2" key="1">
    <citation type="submission" date="2023-10" db="EMBL/GenBank/DDBJ databases">
        <title>Development of a sustainable strategy for remediation of hydrocarbon-contaminated territories based on the waste exchange concept.</title>
        <authorList>
            <person name="Krivoruchko A."/>
        </authorList>
    </citation>
    <scope>NUCLEOTIDE SEQUENCE [LARGE SCALE GENOMIC DNA]</scope>
    <source>
        <strain evidence="1 2">IEGM 1203</strain>
    </source>
</reference>
<organism evidence="1 2">
    <name type="scientific">Rhodococcus globerulus</name>
    <dbReference type="NCBI Taxonomy" id="33008"/>
    <lineage>
        <taxon>Bacteria</taxon>
        <taxon>Bacillati</taxon>
        <taxon>Actinomycetota</taxon>
        <taxon>Actinomycetes</taxon>
        <taxon>Mycobacteriales</taxon>
        <taxon>Nocardiaceae</taxon>
        <taxon>Rhodococcus</taxon>
    </lineage>
</organism>
<evidence type="ECO:0000313" key="2">
    <source>
        <dbReference type="Proteomes" id="UP001185927"/>
    </source>
</evidence>
<dbReference type="EMBL" id="JAWLKB010000058">
    <property type="protein sequence ID" value="MDV6271582.1"/>
    <property type="molecule type" value="Genomic_DNA"/>
</dbReference>
<keyword evidence="2" id="KW-1185">Reference proteome</keyword>
<comment type="caution">
    <text evidence="1">The sequence shown here is derived from an EMBL/GenBank/DDBJ whole genome shotgun (WGS) entry which is preliminary data.</text>
</comment>
<dbReference type="RefSeq" id="WP_317546132.1">
    <property type="nucleotide sequence ID" value="NZ_JAWLKB010000058.1"/>
</dbReference>
<protein>
    <submittedName>
        <fullName evidence="1">Uncharacterized protein</fullName>
    </submittedName>
</protein>
<evidence type="ECO:0000313" key="1">
    <source>
        <dbReference type="EMBL" id="MDV6271582.1"/>
    </source>
</evidence>